<evidence type="ECO:0000256" key="1">
    <source>
        <dbReference type="SAM" id="Coils"/>
    </source>
</evidence>
<dbReference type="Proteomes" id="UP001196980">
    <property type="component" value="Unassembled WGS sequence"/>
</dbReference>
<dbReference type="EMBL" id="JABXWD010000061">
    <property type="protein sequence ID" value="MBV6340962.1"/>
    <property type="molecule type" value="Genomic_DNA"/>
</dbReference>
<name>A0ABS6RWG5_9BACT</name>
<evidence type="ECO:0000259" key="2">
    <source>
        <dbReference type="PROSITE" id="PS50113"/>
    </source>
</evidence>
<reference evidence="4 5" key="1">
    <citation type="journal article" date="2020" name="J Geophys Res Biogeosci">
        <title>Magnetotaxis as an Adaptation to Enable Bacterial Shuttling of Microbial Sulfur and Sulfur Cycling Across Aquatic Oxic#Anoxic Interfaces.</title>
        <authorList>
            <person name="Li J."/>
            <person name="Liu P."/>
            <person name="Wang J."/>
            <person name="Roberts A.P."/>
            <person name="Pan Y."/>
        </authorList>
    </citation>
    <scope>NUCLEOTIDE SEQUENCE [LARGE SCALE GENOMIC DNA]</scope>
    <source>
        <strain evidence="4 5">MYR-1_YQ</strain>
    </source>
</reference>
<accession>A0ABS6RWG5</accession>
<dbReference type="PANTHER" id="PTHR33745">
    <property type="entry name" value="RSBT ANTAGONIST PROTEIN RSBS-RELATED"/>
    <property type="match status" value="1"/>
</dbReference>
<dbReference type="RefSeq" id="WP_218251576.1">
    <property type="nucleotide sequence ID" value="NZ_JABXWD010000061.1"/>
</dbReference>
<comment type="caution">
    <text evidence="4">The sequence shown here is derived from an EMBL/GenBank/DDBJ whole genome shotgun (WGS) entry which is preliminary data.</text>
</comment>
<dbReference type="Pfam" id="PF08447">
    <property type="entry name" value="PAS_3"/>
    <property type="match status" value="2"/>
</dbReference>
<dbReference type="SMART" id="SM00086">
    <property type="entry name" value="PAC"/>
    <property type="match status" value="2"/>
</dbReference>
<dbReference type="CDD" id="cd07041">
    <property type="entry name" value="STAS_RsbR_RsbS_like"/>
    <property type="match status" value="1"/>
</dbReference>
<evidence type="ECO:0000313" key="4">
    <source>
        <dbReference type="EMBL" id="MBV6340962.1"/>
    </source>
</evidence>
<dbReference type="CDD" id="cd00130">
    <property type="entry name" value="PAS"/>
    <property type="match status" value="2"/>
</dbReference>
<protein>
    <submittedName>
        <fullName evidence="4">PAS domain S-box protein</fullName>
    </submittedName>
</protein>
<dbReference type="PROSITE" id="PS50801">
    <property type="entry name" value="STAS"/>
    <property type="match status" value="1"/>
</dbReference>
<keyword evidence="5" id="KW-1185">Reference proteome</keyword>
<sequence length="413" mass="45713">MQYKGDLNEAKALISAIDRSNAIIEFTVDGEIIDANDMFLQCMGYTIDEIRGKHHRIFVEPGFAVSPEYVEFWAKLKGGQYSAAEYMRLAKGGREVWLQATYNPVLGADGKTLKVIKLATDITDQKLTSANDSGKIAAIEKSMAVIEFTTNGTILRANDIFLESMGYDSHEIEGKHHRIFVSKEYADSQEYTQFWTALAQGKFNSGRFERFTKTGESIWLQATYSPIFDPKGRPVKVVKFAYDITANVRQGEELERALLEAQEAEKVRNELDRAVAEMSTPVTPIWEGILLLPLVGVLDSMRTSDIMNKSLSMISDMRAKVFVLDISGVATVDTAVANQLIKITKATRLMGCEAIISGLSPAIARTIVELGVNVESIRTTATLRDAFETALTMVGESLVGKKNLQSDEHKGKS</sequence>
<dbReference type="InterPro" id="IPR002645">
    <property type="entry name" value="STAS_dom"/>
</dbReference>
<dbReference type="Pfam" id="PF01740">
    <property type="entry name" value="STAS"/>
    <property type="match status" value="1"/>
</dbReference>
<evidence type="ECO:0000313" key="5">
    <source>
        <dbReference type="Proteomes" id="UP001196980"/>
    </source>
</evidence>
<dbReference type="InterPro" id="IPR013655">
    <property type="entry name" value="PAS_fold_3"/>
</dbReference>
<gene>
    <name evidence="4" type="ORF">HWQ67_05145</name>
</gene>
<dbReference type="InterPro" id="IPR000014">
    <property type="entry name" value="PAS"/>
</dbReference>
<organism evidence="4 5">
    <name type="scientific">Candidatus Magnetobacterium casense</name>
    <dbReference type="NCBI Taxonomy" id="1455061"/>
    <lineage>
        <taxon>Bacteria</taxon>
        <taxon>Pseudomonadati</taxon>
        <taxon>Nitrospirota</taxon>
        <taxon>Thermodesulfovibrionia</taxon>
        <taxon>Thermodesulfovibrionales</taxon>
        <taxon>Candidatus Magnetobacteriaceae</taxon>
        <taxon>Candidatus Magnetobacterium</taxon>
    </lineage>
</organism>
<dbReference type="InterPro" id="IPR000700">
    <property type="entry name" value="PAS-assoc_C"/>
</dbReference>
<dbReference type="PROSITE" id="PS50113">
    <property type="entry name" value="PAC"/>
    <property type="match status" value="2"/>
</dbReference>
<dbReference type="InterPro" id="IPR001610">
    <property type="entry name" value="PAC"/>
</dbReference>
<evidence type="ECO:0000259" key="3">
    <source>
        <dbReference type="PROSITE" id="PS50801"/>
    </source>
</evidence>
<feature type="domain" description="PAC" evidence="2">
    <location>
        <begin position="82"/>
        <end position="134"/>
    </location>
</feature>
<feature type="domain" description="STAS" evidence="3">
    <location>
        <begin position="279"/>
        <end position="390"/>
    </location>
</feature>
<dbReference type="InterPro" id="IPR051932">
    <property type="entry name" value="Bact_StressResp_Reg"/>
</dbReference>
<feature type="domain" description="PAC" evidence="2">
    <location>
        <begin position="204"/>
        <end position="256"/>
    </location>
</feature>
<keyword evidence="1" id="KW-0175">Coiled coil</keyword>
<feature type="coiled-coil region" evidence="1">
    <location>
        <begin position="247"/>
        <end position="274"/>
    </location>
</feature>
<dbReference type="NCBIfam" id="TIGR00229">
    <property type="entry name" value="sensory_box"/>
    <property type="match status" value="2"/>
</dbReference>
<proteinExistence type="predicted"/>